<dbReference type="OrthoDB" id="9922354at2"/>
<protein>
    <submittedName>
        <fullName evidence="2">Uncharacterized protein</fullName>
    </submittedName>
</protein>
<dbReference type="GeneID" id="91081681"/>
<reference evidence="2 3" key="1">
    <citation type="submission" date="2018-06" db="EMBL/GenBank/DDBJ databases">
        <authorList>
            <consortium name="Pathogen Informatics"/>
            <person name="Doyle S."/>
        </authorList>
    </citation>
    <scope>NUCLEOTIDE SEQUENCE [LARGE SCALE GENOMIC DNA]</scope>
    <source>
        <strain evidence="2 3">NCTC11157</strain>
    </source>
</reference>
<feature type="chain" id="PRO_5016896163" evidence="1">
    <location>
        <begin position="20"/>
        <end position="155"/>
    </location>
</feature>
<proteinExistence type="predicted"/>
<dbReference type="Proteomes" id="UP000254072">
    <property type="component" value="Unassembled WGS sequence"/>
</dbReference>
<dbReference type="AlphaFoldDB" id="A0A379DXI9"/>
<evidence type="ECO:0000313" key="3">
    <source>
        <dbReference type="Proteomes" id="UP000254072"/>
    </source>
</evidence>
<sequence length="155" mass="18099">MKKILFTLLLTFTCLNISAQTKKIQDREYYIYTTFLFPSIEISKGTWKVPIINLISFEEHPFVSENNRPLLFDSGKAAQNYLCLQGWEEFSKGDIFHTYKKRVTKEVLEREVEKSKSSASYEEVLNAYNRDINKYPSKAGYKMVEVEGQVDISEK</sequence>
<accession>A0A379DXI9</accession>
<evidence type="ECO:0000313" key="2">
    <source>
        <dbReference type="EMBL" id="SUB84712.1"/>
    </source>
</evidence>
<keyword evidence="1" id="KW-0732">Signal</keyword>
<gene>
    <name evidence="2" type="ORF">NCTC11157_00424</name>
</gene>
<dbReference type="EMBL" id="UGTL01000001">
    <property type="protein sequence ID" value="SUB84712.1"/>
    <property type="molecule type" value="Genomic_DNA"/>
</dbReference>
<name>A0A379DXI9_9BACT</name>
<organism evidence="2 3">
    <name type="scientific">Prevotella disiens</name>
    <dbReference type="NCBI Taxonomy" id="28130"/>
    <lineage>
        <taxon>Bacteria</taxon>
        <taxon>Pseudomonadati</taxon>
        <taxon>Bacteroidota</taxon>
        <taxon>Bacteroidia</taxon>
        <taxon>Bacteroidales</taxon>
        <taxon>Prevotellaceae</taxon>
        <taxon>Prevotella</taxon>
    </lineage>
</organism>
<feature type="signal peptide" evidence="1">
    <location>
        <begin position="1"/>
        <end position="19"/>
    </location>
</feature>
<dbReference type="RefSeq" id="WP_021669179.1">
    <property type="nucleotide sequence ID" value="NZ_UGTL01000001.1"/>
</dbReference>
<evidence type="ECO:0000256" key="1">
    <source>
        <dbReference type="SAM" id="SignalP"/>
    </source>
</evidence>